<dbReference type="EMBL" id="JAVKGR010000018">
    <property type="protein sequence ID" value="MDR8020193.1"/>
    <property type="molecule type" value="Genomic_DNA"/>
</dbReference>
<feature type="transmembrane region" description="Helical" evidence="1">
    <location>
        <begin position="80"/>
        <end position="102"/>
    </location>
</feature>
<evidence type="ECO:0000313" key="3">
    <source>
        <dbReference type="EMBL" id="MDR8020193.1"/>
    </source>
</evidence>
<keyword evidence="1" id="KW-1133">Transmembrane helix</keyword>
<evidence type="ECO:0000256" key="1">
    <source>
        <dbReference type="SAM" id="Phobius"/>
    </source>
</evidence>
<gene>
    <name evidence="3" type="ORF">RIL96_11525</name>
</gene>
<name>A0ABU2DUM2_9MICC</name>
<dbReference type="PANTHER" id="PTHR39430:SF1">
    <property type="entry name" value="PROTEASE"/>
    <property type="match status" value="1"/>
</dbReference>
<dbReference type="Proteomes" id="UP001251870">
    <property type="component" value="Unassembled WGS sequence"/>
</dbReference>
<keyword evidence="3" id="KW-0378">Hydrolase</keyword>
<keyword evidence="4" id="KW-1185">Reference proteome</keyword>
<organism evidence="3 4">
    <name type="scientific">Nesterenkonia aerolata</name>
    <dbReference type="NCBI Taxonomy" id="3074079"/>
    <lineage>
        <taxon>Bacteria</taxon>
        <taxon>Bacillati</taxon>
        <taxon>Actinomycetota</taxon>
        <taxon>Actinomycetes</taxon>
        <taxon>Micrococcales</taxon>
        <taxon>Micrococcaceae</taxon>
        <taxon>Nesterenkonia</taxon>
    </lineage>
</organism>
<proteinExistence type="predicted"/>
<evidence type="ECO:0000313" key="4">
    <source>
        <dbReference type="Proteomes" id="UP001251870"/>
    </source>
</evidence>
<dbReference type="PANTHER" id="PTHR39430">
    <property type="entry name" value="MEMBRANE-ASSOCIATED PROTEASE-RELATED"/>
    <property type="match status" value="1"/>
</dbReference>
<feature type="transmembrane region" description="Helical" evidence="1">
    <location>
        <begin position="54"/>
        <end position="74"/>
    </location>
</feature>
<accession>A0ABU2DUM2</accession>
<evidence type="ECO:0000259" key="2">
    <source>
        <dbReference type="Pfam" id="PF02517"/>
    </source>
</evidence>
<feature type="domain" description="CAAX prenyl protease 2/Lysostaphin resistance protein A-like" evidence="2">
    <location>
        <begin position="35"/>
        <end position="103"/>
    </location>
</feature>
<reference evidence="3 4" key="1">
    <citation type="submission" date="2023-09" db="EMBL/GenBank/DDBJ databases">
        <title>Description of three actinobacteria isolated from air of manufacturing shop in a pharmaceutical factory.</title>
        <authorList>
            <person name="Zhang D.-F."/>
        </authorList>
    </citation>
    <scope>NUCLEOTIDE SEQUENCE [LARGE SCALE GENOMIC DNA]</scope>
    <source>
        <strain evidence="3 4">LY-0111</strain>
    </source>
</reference>
<dbReference type="GO" id="GO:0016787">
    <property type="term" value="F:hydrolase activity"/>
    <property type="evidence" value="ECO:0007669"/>
    <property type="project" value="UniProtKB-KW"/>
</dbReference>
<dbReference type="RefSeq" id="WP_310549196.1">
    <property type="nucleotide sequence ID" value="NZ_JAVKGR010000018.1"/>
</dbReference>
<dbReference type="EC" id="3.4.-.-" evidence="3"/>
<sequence length="124" mass="13531">MANCDGLRVPSTLRPDSRAGPCPRGGRLLRDDYHASCTEEVLFRGIALRLLDDWLGTWSALLITSVIFGFLHIANPGNRLWSSVVSTAVCLAVAAVLLGIAWKRGHIRPAPHRETISGRETISD</sequence>
<dbReference type="InterPro" id="IPR003675">
    <property type="entry name" value="Rce1/LyrA-like_dom"/>
</dbReference>
<protein>
    <submittedName>
        <fullName evidence="3">CPBP family intramembrane glutamic endopeptidase</fullName>
        <ecNumber evidence="3">3.4.-.-</ecNumber>
    </submittedName>
</protein>
<keyword evidence="1" id="KW-0812">Transmembrane</keyword>
<keyword evidence="1" id="KW-0472">Membrane</keyword>
<comment type="caution">
    <text evidence="3">The sequence shown here is derived from an EMBL/GenBank/DDBJ whole genome shotgun (WGS) entry which is preliminary data.</text>
</comment>
<dbReference type="Pfam" id="PF02517">
    <property type="entry name" value="Rce1-like"/>
    <property type="match status" value="1"/>
</dbReference>